<evidence type="ECO:0000256" key="4">
    <source>
        <dbReference type="RuleBase" id="RU000411"/>
    </source>
</evidence>
<keyword evidence="5" id="KW-0732">Signal</keyword>
<dbReference type="PANTHER" id="PTHR11461:SF211">
    <property type="entry name" value="GH10112P-RELATED"/>
    <property type="match status" value="1"/>
</dbReference>
<proteinExistence type="inferred from homology"/>
<comment type="caution">
    <text evidence="7">The sequence shown here is derived from an EMBL/GenBank/DDBJ whole genome shotgun (WGS) entry which is preliminary data.</text>
</comment>
<feature type="signal peptide" evidence="5">
    <location>
        <begin position="1"/>
        <end position="17"/>
    </location>
</feature>
<sequence>MWLLPALLLGQFALCELSITFPNATDGNELVRIHDYYQPSPLVDSVANLGIHAVIDLLSSHPNVIISPLNIFSCLDILELGAAGATKEEIDNIVGHAKSDNTLGKILKTLHGTTHASAVFFNQELVPKAEFIQESYSKHQTEILNLDFSDGAQATSAINSWVFYKTNGTIQEILDQNVDANAKVVVVNALTFNGKWLHPFSPYVTETGRFDIDDQHFVNIPLMHLEAYLPVIRRTTYDAVGLPYQEENLVMYVILPNNQGLEELKKVLYSFSPTDLKGFTSSAIPQMASIVLPKFKLTARFSMKEALAKQGMNTSFNPELGNFTNFLENEADDVYISDIYHSVHFEVNEHETIASAASAAIFTKSRTFQFKVTRPFIFVIADKSGLLLFMGVVNKPE</sequence>
<dbReference type="InterPro" id="IPR000215">
    <property type="entry name" value="Serpin_fam"/>
</dbReference>
<dbReference type="CDD" id="cd00172">
    <property type="entry name" value="serpin"/>
    <property type="match status" value="1"/>
</dbReference>
<evidence type="ECO:0000256" key="5">
    <source>
        <dbReference type="SAM" id="SignalP"/>
    </source>
</evidence>
<evidence type="ECO:0000256" key="2">
    <source>
        <dbReference type="ARBA" id="ARBA00022690"/>
    </source>
</evidence>
<reference evidence="7" key="1">
    <citation type="journal article" date="2024" name="Gigascience">
        <title>Chromosome-level genome of the poultry shaft louse Menopon gallinae provides insight into the host-switching and adaptive evolution of parasitic lice.</title>
        <authorList>
            <person name="Xu Y."/>
            <person name="Ma L."/>
            <person name="Liu S."/>
            <person name="Liang Y."/>
            <person name="Liu Q."/>
            <person name="He Z."/>
            <person name="Tian L."/>
            <person name="Duan Y."/>
            <person name="Cai W."/>
            <person name="Li H."/>
            <person name="Song F."/>
        </authorList>
    </citation>
    <scope>NUCLEOTIDE SEQUENCE</scope>
    <source>
        <strain evidence="7">Cailab_2023a</strain>
    </source>
</reference>
<dbReference type="InterPro" id="IPR023796">
    <property type="entry name" value="Serpin_dom"/>
</dbReference>
<protein>
    <recommendedName>
        <fullName evidence="6">Serpin domain-containing protein</fullName>
    </recommendedName>
</protein>
<dbReference type="Pfam" id="PF00079">
    <property type="entry name" value="Serpin"/>
    <property type="match status" value="1"/>
</dbReference>
<evidence type="ECO:0000256" key="1">
    <source>
        <dbReference type="ARBA" id="ARBA00009500"/>
    </source>
</evidence>
<evidence type="ECO:0000256" key="3">
    <source>
        <dbReference type="ARBA" id="ARBA00022900"/>
    </source>
</evidence>
<dbReference type="Gene3D" id="3.30.497.10">
    <property type="entry name" value="Antithrombin, subunit I, domain 2"/>
    <property type="match status" value="1"/>
</dbReference>
<name>A0AAW2HS21_9NEOP</name>
<keyword evidence="2" id="KW-0646">Protease inhibitor</keyword>
<accession>A0AAW2HS21</accession>
<feature type="chain" id="PRO_5043822681" description="Serpin domain-containing protein" evidence="5">
    <location>
        <begin position="18"/>
        <end position="397"/>
    </location>
</feature>
<dbReference type="PANTHER" id="PTHR11461">
    <property type="entry name" value="SERINE PROTEASE INHIBITOR, SERPIN"/>
    <property type="match status" value="1"/>
</dbReference>
<dbReference type="GO" id="GO:0004867">
    <property type="term" value="F:serine-type endopeptidase inhibitor activity"/>
    <property type="evidence" value="ECO:0007669"/>
    <property type="project" value="UniProtKB-KW"/>
</dbReference>
<dbReference type="Gene3D" id="2.30.39.10">
    <property type="entry name" value="Alpha-1-antitrypsin, domain 1"/>
    <property type="match status" value="1"/>
</dbReference>
<dbReference type="InterPro" id="IPR036186">
    <property type="entry name" value="Serpin_sf"/>
</dbReference>
<dbReference type="InterPro" id="IPR042185">
    <property type="entry name" value="Serpin_sf_2"/>
</dbReference>
<keyword evidence="3" id="KW-0722">Serine protease inhibitor</keyword>
<feature type="domain" description="Serpin" evidence="6">
    <location>
        <begin position="49"/>
        <end position="396"/>
    </location>
</feature>
<gene>
    <name evidence="7" type="ORF">PYX00_005528</name>
</gene>
<dbReference type="InterPro" id="IPR042178">
    <property type="entry name" value="Serpin_sf_1"/>
</dbReference>
<dbReference type="AlphaFoldDB" id="A0AAW2HS21"/>
<dbReference type="SUPFAM" id="SSF56574">
    <property type="entry name" value="Serpins"/>
    <property type="match status" value="1"/>
</dbReference>
<evidence type="ECO:0000313" key="7">
    <source>
        <dbReference type="EMBL" id="KAL0272637.1"/>
    </source>
</evidence>
<comment type="similarity">
    <text evidence="1 4">Belongs to the serpin family.</text>
</comment>
<evidence type="ECO:0000259" key="6">
    <source>
        <dbReference type="SMART" id="SM00093"/>
    </source>
</evidence>
<dbReference type="GO" id="GO:0005615">
    <property type="term" value="C:extracellular space"/>
    <property type="evidence" value="ECO:0007669"/>
    <property type="project" value="InterPro"/>
</dbReference>
<dbReference type="EMBL" id="JARGDH010000003">
    <property type="protein sequence ID" value="KAL0272637.1"/>
    <property type="molecule type" value="Genomic_DNA"/>
</dbReference>
<organism evidence="7">
    <name type="scientific">Menopon gallinae</name>
    <name type="common">poultry shaft louse</name>
    <dbReference type="NCBI Taxonomy" id="328185"/>
    <lineage>
        <taxon>Eukaryota</taxon>
        <taxon>Metazoa</taxon>
        <taxon>Ecdysozoa</taxon>
        <taxon>Arthropoda</taxon>
        <taxon>Hexapoda</taxon>
        <taxon>Insecta</taxon>
        <taxon>Pterygota</taxon>
        <taxon>Neoptera</taxon>
        <taxon>Paraneoptera</taxon>
        <taxon>Psocodea</taxon>
        <taxon>Troctomorpha</taxon>
        <taxon>Phthiraptera</taxon>
        <taxon>Amblycera</taxon>
        <taxon>Menoponidae</taxon>
        <taxon>Menopon</taxon>
    </lineage>
</organism>
<dbReference type="SMART" id="SM00093">
    <property type="entry name" value="SERPIN"/>
    <property type="match status" value="1"/>
</dbReference>